<evidence type="ECO:0000256" key="11">
    <source>
        <dbReference type="ARBA" id="ARBA00022989"/>
    </source>
</evidence>
<dbReference type="Gene3D" id="1.10.287.130">
    <property type="match status" value="1"/>
</dbReference>
<dbReference type="SUPFAM" id="SSF47226">
    <property type="entry name" value="Histidine-containing phosphotransfer domain, HPT domain"/>
    <property type="match status" value="1"/>
</dbReference>
<dbReference type="SMART" id="SM00387">
    <property type="entry name" value="HATPase_c"/>
    <property type="match status" value="1"/>
</dbReference>
<dbReference type="GO" id="GO:0000155">
    <property type="term" value="F:phosphorelay sensor kinase activity"/>
    <property type="evidence" value="ECO:0007669"/>
    <property type="project" value="InterPro"/>
</dbReference>
<evidence type="ECO:0000256" key="13">
    <source>
        <dbReference type="ARBA" id="ARBA00023136"/>
    </source>
</evidence>
<dbReference type="Pfam" id="PF00512">
    <property type="entry name" value="HisKA"/>
    <property type="match status" value="1"/>
</dbReference>
<keyword evidence="12" id="KW-0902">Two-component regulatory system</keyword>
<proteinExistence type="predicted"/>
<evidence type="ECO:0000256" key="6">
    <source>
        <dbReference type="ARBA" id="ARBA00022679"/>
    </source>
</evidence>
<dbReference type="InterPro" id="IPR000014">
    <property type="entry name" value="PAS"/>
</dbReference>
<comment type="function">
    <text evidence="14">Putative oxygen sensor; modulates the activity of FixJ, a transcriptional activator of nitrogen fixation fixK gene. FixL probably acts as a kinase that phosphorylates FixJ.</text>
</comment>
<evidence type="ECO:0000259" key="25">
    <source>
        <dbReference type="PROSITE" id="PS50924"/>
    </source>
</evidence>
<evidence type="ECO:0000259" key="22">
    <source>
        <dbReference type="PROSITE" id="PS50110"/>
    </source>
</evidence>
<feature type="transmembrane region" description="Helical" evidence="20">
    <location>
        <begin position="191"/>
        <end position="210"/>
    </location>
</feature>
<dbReference type="PROSITE" id="PS50112">
    <property type="entry name" value="PAS"/>
    <property type="match status" value="1"/>
</dbReference>
<evidence type="ECO:0000256" key="16">
    <source>
        <dbReference type="ARBA" id="ARBA00068150"/>
    </source>
</evidence>
<evidence type="ECO:0000259" key="23">
    <source>
        <dbReference type="PROSITE" id="PS50112"/>
    </source>
</evidence>
<dbReference type="Gene3D" id="3.30.450.20">
    <property type="entry name" value="PAS domain"/>
    <property type="match status" value="1"/>
</dbReference>
<feature type="transmembrane region" description="Helical" evidence="20">
    <location>
        <begin position="121"/>
        <end position="142"/>
    </location>
</feature>
<keyword evidence="5 19" id="KW-0597">Phosphoprotein</keyword>
<dbReference type="PRINTS" id="PR00344">
    <property type="entry name" value="BCTRLSENSOR"/>
</dbReference>
<comment type="catalytic activity">
    <reaction evidence="1">
        <text>ATP + protein L-histidine = ADP + protein N-phospho-L-histidine.</text>
        <dbReference type="EC" id="2.7.13.3"/>
    </reaction>
</comment>
<dbReference type="CDD" id="cd00130">
    <property type="entry name" value="PAS"/>
    <property type="match status" value="1"/>
</dbReference>
<organism evidence="26 27">
    <name type="scientific">Shewanella mangrovi</name>
    <dbReference type="NCBI Taxonomy" id="1515746"/>
    <lineage>
        <taxon>Bacteria</taxon>
        <taxon>Pseudomonadati</taxon>
        <taxon>Pseudomonadota</taxon>
        <taxon>Gammaproteobacteria</taxon>
        <taxon>Alteromonadales</taxon>
        <taxon>Shewanellaceae</taxon>
        <taxon>Shewanella</taxon>
    </lineage>
</organism>
<feature type="domain" description="MHYT" evidence="25">
    <location>
        <begin position="22"/>
        <end position="216"/>
    </location>
</feature>
<comment type="subcellular location">
    <subcellularLocation>
        <location evidence="2">Cell membrane</location>
        <topology evidence="2">Multi-pass membrane protein</topology>
    </subcellularLocation>
</comment>
<feature type="transmembrane region" description="Helical" evidence="20">
    <location>
        <begin position="63"/>
        <end position="83"/>
    </location>
</feature>
<dbReference type="Pfam" id="PF02518">
    <property type="entry name" value="HATPase_c"/>
    <property type="match status" value="1"/>
</dbReference>
<feature type="transmembrane region" description="Helical" evidence="20">
    <location>
        <begin position="154"/>
        <end position="179"/>
    </location>
</feature>
<evidence type="ECO:0000256" key="19">
    <source>
        <dbReference type="PROSITE-ProRule" id="PRU00169"/>
    </source>
</evidence>
<dbReference type="PROSITE" id="PS50924">
    <property type="entry name" value="MHYT"/>
    <property type="match status" value="1"/>
</dbReference>
<dbReference type="STRING" id="1515746.HR45_01805"/>
<evidence type="ECO:0000256" key="3">
    <source>
        <dbReference type="ARBA" id="ARBA00012438"/>
    </source>
</evidence>
<evidence type="ECO:0000256" key="10">
    <source>
        <dbReference type="ARBA" id="ARBA00022840"/>
    </source>
</evidence>
<dbReference type="InterPro" id="IPR036641">
    <property type="entry name" value="HPT_dom_sf"/>
</dbReference>
<dbReference type="Pfam" id="PF00072">
    <property type="entry name" value="Response_reg"/>
    <property type="match status" value="1"/>
</dbReference>
<feature type="transmembrane region" description="Helical" evidence="20">
    <location>
        <begin position="95"/>
        <end position="114"/>
    </location>
</feature>
<dbReference type="RefSeq" id="WP_052074415.1">
    <property type="nucleotide sequence ID" value="NZ_JPEO01000001.1"/>
</dbReference>
<dbReference type="SUPFAM" id="SSF55785">
    <property type="entry name" value="PYP-like sensor domain (PAS domain)"/>
    <property type="match status" value="1"/>
</dbReference>
<gene>
    <name evidence="26" type="ORF">HR45_01805</name>
</gene>
<evidence type="ECO:0000256" key="14">
    <source>
        <dbReference type="ARBA" id="ARBA00059827"/>
    </source>
</evidence>
<comment type="caution">
    <text evidence="26">The sequence shown here is derived from an EMBL/GenBank/DDBJ whole genome shotgun (WGS) entry which is preliminary data.</text>
</comment>
<dbReference type="InterPro" id="IPR036890">
    <property type="entry name" value="HATPase_C_sf"/>
</dbReference>
<dbReference type="InterPro" id="IPR005330">
    <property type="entry name" value="MHYT_dom"/>
</dbReference>
<evidence type="ECO:0000256" key="17">
    <source>
        <dbReference type="ARBA" id="ARBA00070616"/>
    </source>
</evidence>
<dbReference type="InterPro" id="IPR008207">
    <property type="entry name" value="Sig_transdc_His_kin_Hpt_dom"/>
</dbReference>
<keyword evidence="11 20" id="KW-1133">Transmembrane helix</keyword>
<evidence type="ECO:0000313" key="26">
    <source>
        <dbReference type="EMBL" id="KFZ39157.1"/>
    </source>
</evidence>
<dbReference type="PROSITE" id="PS50110">
    <property type="entry name" value="RESPONSE_REGULATORY"/>
    <property type="match status" value="1"/>
</dbReference>
<dbReference type="PANTHER" id="PTHR45339">
    <property type="entry name" value="HYBRID SIGNAL TRANSDUCTION HISTIDINE KINASE J"/>
    <property type="match status" value="1"/>
</dbReference>
<evidence type="ECO:0000256" key="1">
    <source>
        <dbReference type="ARBA" id="ARBA00000085"/>
    </source>
</evidence>
<dbReference type="GO" id="GO:0006355">
    <property type="term" value="P:regulation of DNA-templated transcription"/>
    <property type="evidence" value="ECO:0007669"/>
    <property type="project" value="InterPro"/>
</dbReference>
<feature type="domain" description="PAS" evidence="23">
    <location>
        <begin position="267"/>
        <end position="337"/>
    </location>
</feature>
<dbReference type="Pfam" id="PF03707">
    <property type="entry name" value="MHYT"/>
    <property type="match status" value="2"/>
</dbReference>
<evidence type="ECO:0000259" key="21">
    <source>
        <dbReference type="PROSITE" id="PS50109"/>
    </source>
</evidence>
<dbReference type="FunFam" id="3.30.450.20:FF:000060">
    <property type="entry name" value="Sensor protein FixL"/>
    <property type="match status" value="1"/>
</dbReference>
<dbReference type="InterPro" id="IPR003594">
    <property type="entry name" value="HATPase_dom"/>
</dbReference>
<feature type="transmembrane region" description="Helical" evidence="20">
    <location>
        <begin position="22"/>
        <end position="42"/>
    </location>
</feature>
<feature type="modified residue" description="4-aspartylphosphate" evidence="19">
    <location>
        <position position="696"/>
    </location>
</feature>
<evidence type="ECO:0000256" key="18">
    <source>
        <dbReference type="PROSITE-ProRule" id="PRU00110"/>
    </source>
</evidence>
<dbReference type="PANTHER" id="PTHR45339:SF1">
    <property type="entry name" value="HYBRID SIGNAL TRANSDUCTION HISTIDINE KINASE J"/>
    <property type="match status" value="1"/>
</dbReference>
<dbReference type="Gene3D" id="1.20.120.160">
    <property type="entry name" value="HPT domain"/>
    <property type="match status" value="1"/>
</dbReference>
<dbReference type="SUPFAM" id="SSF52172">
    <property type="entry name" value="CheY-like"/>
    <property type="match status" value="1"/>
</dbReference>
<dbReference type="CDD" id="cd17546">
    <property type="entry name" value="REC_hyHK_CKI1_RcsC-like"/>
    <property type="match status" value="1"/>
</dbReference>
<dbReference type="Pfam" id="PF01627">
    <property type="entry name" value="Hpt"/>
    <property type="match status" value="1"/>
</dbReference>
<dbReference type="PROSITE" id="PS50109">
    <property type="entry name" value="HIS_KIN"/>
    <property type="match status" value="1"/>
</dbReference>
<keyword evidence="7 20" id="KW-0812">Transmembrane</keyword>
<evidence type="ECO:0000256" key="4">
    <source>
        <dbReference type="ARBA" id="ARBA00022475"/>
    </source>
</evidence>
<dbReference type="Proteomes" id="UP000029264">
    <property type="component" value="Unassembled WGS sequence"/>
</dbReference>
<dbReference type="InterPro" id="IPR036097">
    <property type="entry name" value="HisK_dim/P_sf"/>
</dbReference>
<evidence type="ECO:0000256" key="9">
    <source>
        <dbReference type="ARBA" id="ARBA00022777"/>
    </source>
</evidence>
<dbReference type="InterPro" id="IPR005467">
    <property type="entry name" value="His_kinase_dom"/>
</dbReference>
<feature type="domain" description="Histidine kinase" evidence="21">
    <location>
        <begin position="412"/>
        <end position="628"/>
    </location>
</feature>
<dbReference type="GO" id="GO:0005524">
    <property type="term" value="F:ATP binding"/>
    <property type="evidence" value="ECO:0007669"/>
    <property type="project" value="UniProtKB-KW"/>
</dbReference>
<dbReference type="SUPFAM" id="SSF55874">
    <property type="entry name" value="ATPase domain of HSP90 chaperone/DNA topoisomerase II/histidine kinase"/>
    <property type="match status" value="1"/>
</dbReference>
<keyword evidence="4" id="KW-1003">Cell membrane</keyword>
<evidence type="ECO:0000259" key="24">
    <source>
        <dbReference type="PROSITE" id="PS50894"/>
    </source>
</evidence>
<dbReference type="OrthoDB" id="9810730at2"/>
<dbReference type="GO" id="GO:0005886">
    <property type="term" value="C:plasma membrane"/>
    <property type="evidence" value="ECO:0007669"/>
    <property type="project" value="UniProtKB-SubCell"/>
</dbReference>
<dbReference type="AlphaFoldDB" id="A0A094JIX7"/>
<dbReference type="FunFam" id="1.10.287.130:FF:000002">
    <property type="entry name" value="Two-component osmosensing histidine kinase"/>
    <property type="match status" value="1"/>
</dbReference>
<dbReference type="CDD" id="cd16922">
    <property type="entry name" value="HATPase_EvgS-ArcB-TorS-like"/>
    <property type="match status" value="1"/>
</dbReference>
<evidence type="ECO:0000256" key="20">
    <source>
        <dbReference type="PROSITE-ProRule" id="PRU00244"/>
    </source>
</evidence>
<evidence type="ECO:0000256" key="2">
    <source>
        <dbReference type="ARBA" id="ARBA00004651"/>
    </source>
</evidence>
<accession>A0A094JIX7</accession>
<sequence length="980" mass="107332">MHGFEHFFSTPNGVNAAITGSYNAWLVALSIFISIFSSIMALRTADMACHSQAGAYRHLALGMGTVSLGGGIWAMHFIGMLAYDLPVPVHYDMTITLMSLLPACAASGIALNLLSRHQFSLPLLCVSGLLVGAGIGTMHYLGMAAMQLPLGMYYHMWLFLLSIVIAVVLAIIALWIRFGLRQRNLSARQRLLVSGVVMGCAIAGMHYTGMSAVGYYGEIPAELPPAPLDAGYIALALAFFIVTVSIMVVALNALIRTRALYMEMEAGKSRLKATLDTAVDAIITLDTVGTIREFNPAAEKLFGWTEAEVLGCNIKKLMPEPDRSQHDGYLRNFLSSGEKKVIGVGREVMGLKKDGSQVPIRLAVGEMILHDERLYVGFVSDISERHALELSLREAAERAERAAEAKTAFLANMSHEIRTPMNAIIGFTQLLLDTELSANQRKYLNTIHQSSHSLLRLINDILDTTKMEQRDVALELKPFSLKAIAMQLESSLGLSAKDKGLNFNVEYPANMPEYFEGDQLRVLQILTNLVGNAVKFTETGSINIRFHYTDGVIAIEIQDTGIGMTQAQQELVFSPFTQADSSISRRFGGTGLGTTIARQLVLRMNGNIELNSQFGKGTVFHVWLPLAEAQSSNTQAQEQDIELPPLQVLIADDVSVNLELLSLTLSRAGHQVTTARDGAEAFEQFTSGQFDLILMDMHMPTTDGLAATRLIRKYEQQQARLPVPIIALTASVMLEDQQAAMRAGMNGFAVKPLDAVQLFREMARVLRIDIGEPVAEQGPQPCSRLNWEQGIALWGDAHRFRSALAQFFNELSQYQLPQQQADGSTDWTATGQQLHRLKGVVGNLALDEIHQLTDVAEQYIQQQHYSEAHAAMDKLQQLLAEAQQCYGDKEEGKPSKVASTPDALAPSLCQQLGELAEVLSHSELDDQLLQAVVVGLEQANRFALADQLKNAIDNFEFSKAVELLQQAIASPSSSVDKVSS</sequence>
<dbReference type="InterPro" id="IPR004358">
    <property type="entry name" value="Sig_transdc_His_kin-like_C"/>
</dbReference>
<dbReference type="Pfam" id="PF00989">
    <property type="entry name" value="PAS"/>
    <property type="match status" value="1"/>
</dbReference>
<evidence type="ECO:0000256" key="12">
    <source>
        <dbReference type="ARBA" id="ARBA00023012"/>
    </source>
</evidence>
<keyword evidence="10" id="KW-0067">ATP-binding</keyword>
<dbReference type="SMART" id="SM00448">
    <property type="entry name" value="REC"/>
    <property type="match status" value="1"/>
</dbReference>
<dbReference type="NCBIfam" id="TIGR00229">
    <property type="entry name" value="sensory_box"/>
    <property type="match status" value="1"/>
</dbReference>
<feature type="domain" description="Response regulatory" evidence="22">
    <location>
        <begin position="647"/>
        <end position="766"/>
    </location>
</feature>
<dbReference type="EMBL" id="JPEO01000001">
    <property type="protein sequence ID" value="KFZ39157.1"/>
    <property type="molecule type" value="Genomic_DNA"/>
</dbReference>
<keyword evidence="8" id="KW-0547">Nucleotide-binding</keyword>
<dbReference type="FunFam" id="3.30.565.10:FF:000010">
    <property type="entry name" value="Sensor histidine kinase RcsC"/>
    <property type="match status" value="1"/>
</dbReference>
<name>A0A094JIX7_9GAMM</name>
<evidence type="ECO:0000256" key="15">
    <source>
        <dbReference type="ARBA" id="ARBA00064003"/>
    </source>
</evidence>
<dbReference type="SMART" id="SM00091">
    <property type="entry name" value="PAS"/>
    <property type="match status" value="1"/>
</dbReference>
<dbReference type="SMART" id="SM00388">
    <property type="entry name" value="HisKA"/>
    <property type="match status" value="1"/>
</dbReference>
<dbReference type="InterPro" id="IPR001789">
    <property type="entry name" value="Sig_transdc_resp-reg_receiver"/>
</dbReference>
<dbReference type="eggNOG" id="COG0784">
    <property type="taxonomic scope" value="Bacteria"/>
</dbReference>
<dbReference type="SUPFAM" id="SSF47384">
    <property type="entry name" value="Homodimeric domain of signal transducing histidine kinase"/>
    <property type="match status" value="1"/>
</dbReference>
<dbReference type="InterPro" id="IPR011006">
    <property type="entry name" value="CheY-like_superfamily"/>
</dbReference>
<dbReference type="CDD" id="cd00082">
    <property type="entry name" value="HisKA"/>
    <property type="match status" value="1"/>
</dbReference>
<keyword evidence="13 20" id="KW-0472">Membrane</keyword>
<dbReference type="EC" id="2.7.13.3" evidence="3"/>
<dbReference type="PROSITE" id="PS50894">
    <property type="entry name" value="HPT"/>
    <property type="match status" value="1"/>
</dbReference>
<evidence type="ECO:0000256" key="7">
    <source>
        <dbReference type="ARBA" id="ARBA00022692"/>
    </source>
</evidence>
<keyword evidence="6" id="KW-0808">Transferase</keyword>
<dbReference type="Gene3D" id="3.40.50.2300">
    <property type="match status" value="1"/>
</dbReference>
<dbReference type="InterPro" id="IPR013767">
    <property type="entry name" value="PAS_fold"/>
</dbReference>
<evidence type="ECO:0000313" key="27">
    <source>
        <dbReference type="Proteomes" id="UP000029264"/>
    </source>
</evidence>
<protein>
    <recommendedName>
        <fullName evidence="17">Sensor protein FixL</fullName>
        <ecNumber evidence="3">2.7.13.3</ecNumber>
    </recommendedName>
    <alternativeName>
        <fullName evidence="16">Sensory/regulatory protein RpfC</fullName>
    </alternativeName>
</protein>
<dbReference type="InterPro" id="IPR003661">
    <property type="entry name" value="HisK_dim/P_dom"/>
</dbReference>
<dbReference type="InterPro" id="IPR035965">
    <property type="entry name" value="PAS-like_dom_sf"/>
</dbReference>
<dbReference type="eggNOG" id="COG5002">
    <property type="taxonomic scope" value="Bacteria"/>
</dbReference>
<evidence type="ECO:0000256" key="5">
    <source>
        <dbReference type="ARBA" id="ARBA00022553"/>
    </source>
</evidence>
<evidence type="ECO:0000256" key="8">
    <source>
        <dbReference type="ARBA" id="ARBA00022741"/>
    </source>
</evidence>
<feature type="modified residue" description="Phosphohistidine" evidence="18">
    <location>
        <position position="835"/>
    </location>
</feature>
<reference evidence="26 27" key="1">
    <citation type="submission" date="2014-06" db="EMBL/GenBank/DDBJ databases">
        <title>Shewanella sp. YQH10.</title>
        <authorList>
            <person name="Liu Y."/>
            <person name="Zeng R."/>
        </authorList>
    </citation>
    <scope>NUCLEOTIDE SEQUENCE [LARGE SCALE GENOMIC DNA]</scope>
    <source>
        <strain evidence="26 27">YQH10</strain>
    </source>
</reference>
<keyword evidence="9" id="KW-0418">Kinase</keyword>
<dbReference type="Gene3D" id="3.30.565.10">
    <property type="entry name" value="Histidine kinase-like ATPase, C-terminal domain"/>
    <property type="match status" value="1"/>
</dbReference>
<feature type="domain" description="HPt" evidence="24">
    <location>
        <begin position="796"/>
        <end position="893"/>
    </location>
</feature>
<comment type="subunit">
    <text evidence="15">At low DSF concentrations, interacts with RpfF.</text>
</comment>
<keyword evidence="27" id="KW-1185">Reference proteome</keyword>
<feature type="transmembrane region" description="Helical" evidence="20">
    <location>
        <begin position="230"/>
        <end position="255"/>
    </location>
</feature>